<gene>
    <name evidence="2" type="ORF">I6J18_02715</name>
</gene>
<accession>A0A974S207</accession>
<dbReference type="GO" id="GO:0016747">
    <property type="term" value="F:acyltransferase activity, transferring groups other than amino-acyl groups"/>
    <property type="evidence" value="ECO:0007669"/>
    <property type="project" value="InterPro"/>
</dbReference>
<dbReference type="PANTHER" id="PTHR14136">
    <property type="entry name" value="BTB_POZ DOMAIN-CONTAINING PROTEIN KCTD9"/>
    <property type="match status" value="1"/>
</dbReference>
<dbReference type="PANTHER" id="PTHR14136:SF17">
    <property type="entry name" value="BTB_POZ DOMAIN-CONTAINING PROTEIN KCTD9"/>
    <property type="match status" value="1"/>
</dbReference>
<evidence type="ECO:0000313" key="3">
    <source>
        <dbReference type="Proteomes" id="UP000595254"/>
    </source>
</evidence>
<dbReference type="InterPro" id="IPR001646">
    <property type="entry name" value="5peptide_repeat"/>
</dbReference>
<name>A0A974S207_PERPY</name>
<dbReference type="EMBL" id="CP068053">
    <property type="protein sequence ID" value="QQT00850.1"/>
    <property type="molecule type" value="Genomic_DNA"/>
</dbReference>
<dbReference type="SUPFAM" id="SSF141571">
    <property type="entry name" value="Pentapeptide repeat-like"/>
    <property type="match status" value="1"/>
</dbReference>
<dbReference type="PROSITE" id="PS51186">
    <property type="entry name" value="GNAT"/>
    <property type="match status" value="1"/>
</dbReference>
<dbReference type="Gene3D" id="2.160.20.80">
    <property type="entry name" value="E3 ubiquitin-protein ligase SopA"/>
    <property type="match status" value="1"/>
</dbReference>
<dbReference type="CDD" id="cd04301">
    <property type="entry name" value="NAT_SF"/>
    <property type="match status" value="1"/>
</dbReference>
<dbReference type="SUPFAM" id="SSF55729">
    <property type="entry name" value="Acyl-CoA N-acyltransferases (Nat)"/>
    <property type="match status" value="1"/>
</dbReference>
<dbReference type="Gene3D" id="3.40.630.30">
    <property type="match status" value="1"/>
</dbReference>
<dbReference type="AlphaFoldDB" id="A0A974S207"/>
<dbReference type="Proteomes" id="UP000595254">
    <property type="component" value="Chromosome"/>
</dbReference>
<dbReference type="InterPro" id="IPR016181">
    <property type="entry name" value="Acyl_CoA_acyltransferase"/>
</dbReference>
<dbReference type="KEGG" id="ppsr:I6J18_02715"/>
<feature type="domain" description="N-acetyltransferase" evidence="1">
    <location>
        <begin position="4"/>
        <end position="158"/>
    </location>
</feature>
<evidence type="ECO:0000313" key="2">
    <source>
        <dbReference type="EMBL" id="QQT00850.1"/>
    </source>
</evidence>
<dbReference type="InterPro" id="IPR000182">
    <property type="entry name" value="GNAT_dom"/>
</dbReference>
<sequence length="310" mass="35509">MSITTIEKAVLSDAECLTVLMKKTFDEEARRWLPIDQSIYDYNIQPPNYDSIEMTKYSIRELEYYKVMYSGEVVGGVILTPAGKRFGRIDRIFVDPDYQGKGIGSKVIALIEKLYPSIINWDLETSSKQINNHFFYEKNGYHTTFKTEDEYCYQKQINPSISFENLVEQKDLSKTQYEECNMAESDFYSVNLEDSSISNSTLRNSRINNCNLSYSKFQNINFSHTLIADLNLSHSHFSLVTLGGVTFSDTNLGYENEPVLVERCNLTGSTLIDSNLTDVHIVNCELSGMKINDIPIEDLLKAYEQVKVLK</sequence>
<protein>
    <submittedName>
        <fullName evidence="2">GNAT family N-acetyltransferase</fullName>
    </submittedName>
</protein>
<keyword evidence="3" id="KW-1185">Reference proteome</keyword>
<reference evidence="2 3" key="1">
    <citation type="submission" date="2021-01" db="EMBL/GenBank/DDBJ databases">
        <title>FDA dAtabase for Regulatory Grade micrObial Sequences (FDA-ARGOS): Supporting development and validation of Infectious Disease Dx tests.</title>
        <authorList>
            <person name="Nelson B."/>
            <person name="Plummer A."/>
            <person name="Tallon L."/>
            <person name="Sadzewicz L."/>
            <person name="Zhao X."/>
            <person name="Boylan J."/>
            <person name="Ott S."/>
            <person name="Bowen H."/>
            <person name="Vavikolanu K."/>
            <person name="Mehta A."/>
            <person name="Aluvathingal J."/>
            <person name="Nadendla S."/>
            <person name="Myers T."/>
            <person name="Yan Y."/>
            <person name="Sichtig H."/>
        </authorList>
    </citation>
    <scope>NUCLEOTIDE SEQUENCE [LARGE SCALE GENOMIC DNA]</scope>
    <source>
        <strain evidence="2 3">FDAARGOS_1161</strain>
    </source>
</reference>
<dbReference type="Pfam" id="PF13508">
    <property type="entry name" value="Acetyltransf_7"/>
    <property type="match status" value="1"/>
</dbReference>
<organism evidence="2 3">
    <name type="scientific">Peribacillus psychrosaccharolyticus</name>
    <name type="common">Bacillus psychrosaccharolyticus</name>
    <dbReference type="NCBI Taxonomy" id="1407"/>
    <lineage>
        <taxon>Bacteria</taxon>
        <taxon>Bacillati</taxon>
        <taxon>Bacillota</taxon>
        <taxon>Bacilli</taxon>
        <taxon>Bacillales</taxon>
        <taxon>Bacillaceae</taxon>
        <taxon>Peribacillus</taxon>
    </lineage>
</organism>
<evidence type="ECO:0000259" key="1">
    <source>
        <dbReference type="PROSITE" id="PS51186"/>
    </source>
</evidence>
<proteinExistence type="predicted"/>
<dbReference type="InterPro" id="IPR051082">
    <property type="entry name" value="Pentapeptide-BTB/POZ_domain"/>
</dbReference>
<dbReference type="Pfam" id="PF13599">
    <property type="entry name" value="Pentapeptide_4"/>
    <property type="match status" value="1"/>
</dbReference>
<dbReference type="RefSeq" id="WP_040373176.1">
    <property type="nucleotide sequence ID" value="NZ_CP068053.1"/>
</dbReference>